<evidence type="ECO:0000256" key="1">
    <source>
        <dbReference type="SAM" id="MobiDB-lite"/>
    </source>
</evidence>
<gene>
    <name evidence="2" type="ORF">SPIL2461_LOCUS9946</name>
</gene>
<feature type="region of interest" description="Disordered" evidence="1">
    <location>
        <begin position="449"/>
        <end position="478"/>
    </location>
</feature>
<dbReference type="EMBL" id="CAJNIZ010017779">
    <property type="protein sequence ID" value="CAE7403106.1"/>
    <property type="molecule type" value="Genomic_DNA"/>
</dbReference>
<dbReference type="AlphaFoldDB" id="A0A812QTM4"/>
<feature type="region of interest" description="Disordered" evidence="1">
    <location>
        <begin position="101"/>
        <end position="120"/>
    </location>
</feature>
<feature type="compositionally biased region" description="Basic and acidic residues" evidence="1">
    <location>
        <begin position="69"/>
        <end position="80"/>
    </location>
</feature>
<feature type="non-terminal residue" evidence="2">
    <location>
        <position position="615"/>
    </location>
</feature>
<protein>
    <submittedName>
        <fullName evidence="2">Uncharacterized protein</fullName>
    </submittedName>
</protein>
<feature type="compositionally biased region" description="Polar residues" evidence="1">
    <location>
        <begin position="104"/>
        <end position="117"/>
    </location>
</feature>
<comment type="caution">
    <text evidence="2">The sequence shown here is derived from an EMBL/GenBank/DDBJ whole genome shotgun (WGS) entry which is preliminary data.</text>
</comment>
<keyword evidence="3" id="KW-1185">Reference proteome</keyword>
<evidence type="ECO:0000313" key="3">
    <source>
        <dbReference type="Proteomes" id="UP000649617"/>
    </source>
</evidence>
<sequence>AIRSMENRLARQGLLAAPETILSSGKQGKQEWGLFYDLHDNFIDDTELEAVNAYHTQKQQKQKTGGRVDATKRAELDLPRPAEATTQEEQAFLAGFRLTGGEVSGTSDESSCESDGQNFEDVGLRGNPWRREARGWHWQLSELQQELILVDSKPSLASPKEGEISNSELTEEACLNRIKAVLTEFCSTVGDSAGRSALCAPEKMEEAVGNLWRRLPPLLRVPLKPEEATAGYISGGYSRRFKRFQLKNLEPKLQQQRKMSSPELNTLDDHVDPLAWSAAEEFAWCCFCWRLLSSTSPTLRRARFTRQWLNAVRGPQEEAFELARSELAARVQKAISAHESNVSTGKAKDMSGASWVEKALKKGALSWPAMALQALWLRKMLWQEQRQRKKVHAVFPDSHSDFSSRKSEVIKAQQTALTHFIRNQFELLSLKLNKEILAKAMGYRTQAIAKAQGRQPKKEELKKEEASKPAKSKPAVQPEGKFTVGQWVEVLRHHKERPGFGRNAVVEALPEVQQGSVKEVQVRTPDGEMEVVSIKKLRSAHLWKQGERVEAKIEGTWLEANIAADMPKEADATSKTPVAVVLVNGQAATTTKATVDFQHVRRFVAARSRDIIQVN</sequence>
<name>A0A812QTM4_SYMPI</name>
<reference evidence="2" key="1">
    <citation type="submission" date="2021-02" db="EMBL/GenBank/DDBJ databases">
        <authorList>
            <person name="Dougan E. K."/>
            <person name="Rhodes N."/>
            <person name="Thang M."/>
            <person name="Chan C."/>
        </authorList>
    </citation>
    <scope>NUCLEOTIDE SEQUENCE</scope>
</reference>
<organism evidence="2 3">
    <name type="scientific">Symbiodinium pilosum</name>
    <name type="common">Dinoflagellate</name>
    <dbReference type="NCBI Taxonomy" id="2952"/>
    <lineage>
        <taxon>Eukaryota</taxon>
        <taxon>Sar</taxon>
        <taxon>Alveolata</taxon>
        <taxon>Dinophyceae</taxon>
        <taxon>Suessiales</taxon>
        <taxon>Symbiodiniaceae</taxon>
        <taxon>Symbiodinium</taxon>
    </lineage>
</organism>
<proteinExistence type="predicted"/>
<dbReference type="OrthoDB" id="10445988at2759"/>
<feature type="compositionally biased region" description="Basic and acidic residues" evidence="1">
    <location>
        <begin position="456"/>
        <end position="468"/>
    </location>
</feature>
<evidence type="ECO:0000313" key="2">
    <source>
        <dbReference type="EMBL" id="CAE7403106.1"/>
    </source>
</evidence>
<dbReference type="Proteomes" id="UP000649617">
    <property type="component" value="Unassembled WGS sequence"/>
</dbReference>
<accession>A0A812QTM4</accession>
<feature type="region of interest" description="Disordered" evidence="1">
    <location>
        <begin position="57"/>
        <end position="87"/>
    </location>
</feature>